<dbReference type="CDD" id="cd12148">
    <property type="entry name" value="fungal_TF_MHR"/>
    <property type="match status" value="1"/>
</dbReference>
<dbReference type="EMBL" id="SPOF01000038">
    <property type="protein sequence ID" value="TIB09725.1"/>
    <property type="molecule type" value="Genomic_DNA"/>
</dbReference>
<dbReference type="GO" id="GO:0008270">
    <property type="term" value="F:zinc ion binding"/>
    <property type="evidence" value="ECO:0007669"/>
    <property type="project" value="InterPro"/>
</dbReference>
<evidence type="ECO:0000256" key="5">
    <source>
        <dbReference type="SAM" id="MobiDB-lite"/>
    </source>
</evidence>
<comment type="subcellular location">
    <subcellularLocation>
        <location evidence="1">Nucleus</location>
    </subcellularLocation>
</comment>
<evidence type="ECO:0000256" key="2">
    <source>
        <dbReference type="ARBA" id="ARBA00022723"/>
    </source>
</evidence>
<dbReference type="SMART" id="SM00906">
    <property type="entry name" value="Fungal_trans"/>
    <property type="match status" value="1"/>
</dbReference>
<keyword evidence="2" id="KW-0479">Metal-binding</keyword>
<dbReference type="GO" id="GO:0003677">
    <property type="term" value="F:DNA binding"/>
    <property type="evidence" value="ECO:0007669"/>
    <property type="project" value="UniProtKB-KW"/>
</dbReference>
<dbReference type="GO" id="GO:0006351">
    <property type="term" value="P:DNA-templated transcription"/>
    <property type="evidence" value="ECO:0007669"/>
    <property type="project" value="InterPro"/>
</dbReference>
<dbReference type="AlphaFoldDB" id="A0A4T0I278"/>
<comment type="caution">
    <text evidence="7">The sequence shown here is derived from an EMBL/GenBank/DDBJ whole genome shotgun (WGS) entry which is preliminary data.</text>
</comment>
<gene>
    <name evidence="7" type="ORF">E3P90_03170</name>
</gene>
<dbReference type="SMART" id="SM00066">
    <property type="entry name" value="GAL4"/>
    <property type="match status" value="1"/>
</dbReference>
<evidence type="ECO:0000256" key="4">
    <source>
        <dbReference type="ARBA" id="ARBA00023242"/>
    </source>
</evidence>
<evidence type="ECO:0000313" key="7">
    <source>
        <dbReference type="EMBL" id="TIB09725.1"/>
    </source>
</evidence>
<dbReference type="SUPFAM" id="SSF57701">
    <property type="entry name" value="Zn2/Cys6 DNA-binding domain"/>
    <property type="match status" value="1"/>
</dbReference>
<accession>A0A4T0I278</accession>
<feature type="compositionally biased region" description="Basic and acidic residues" evidence="5">
    <location>
        <begin position="99"/>
        <end position="112"/>
    </location>
</feature>
<dbReference type="InterPro" id="IPR001138">
    <property type="entry name" value="Zn2Cys6_DnaBD"/>
</dbReference>
<sequence length="696" mass="79728">MNTNVSASKKPKINRACDSCRKKKARCDAPQTFPNQCSNCKEGECTFNNPAPKKGVPQRYVNDLEAKLERYEATFGPLPPSAMSDGSPSSEGSHKRKFERSNRDNRDTESLTEKMSALFFKPDDEPVKDNEKERTRCFGKSSMKGIVKRITLHADFTALDLNTEMRSRFWNEEFITQTMRHSQAPYTHDDFGDQNLMYELINAYFDKVNVTLPLLNRERFVLDIPKHKLERSFGSLLIMVCALGSQHMLMGDKRVLIPGREDTQFLAGHQFYLIAREKFIDQISTVASLQDVQAMILMQLYVQNGLYPKSSWLISGNAMLLAQDIGLNIKWNDSKEDSYQQESRNRAMWALFILDTSNSAALGRFQLISYDDINLDLPSEIETDSKSRLSVRYMNQSIKLYKIVQDILKSIYWLKSNEKEGYKVSYNDIASLNSRLNGWYNKLPSELRDAKKSDDEEVFQMKCYLKIAYHTSQSYIYKSFLPDPSSAEFSTFRLTSLFICLNDSRTIISIFDDIQRAGTNSRGLCHSNCFLGWSTFSACLILVLCFCESRKNGDLNKNDLEYIQKGIQVLRKMEARDLIMGRAVDMILQLVIKAEVPLDHLFLKNQWNLSNNINPDQAHEYLFKSQLTFPYVDNHVQENHVSDVMDFNFDQFDAGLGGTEALNALMPSLDSREDDWSALLSTVFDGSSFNTVNNVA</sequence>
<dbReference type="GO" id="GO:0000981">
    <property type="term" value="F:DNA-binding transcription factor activity, RNA polymerase II-specific"/>
    <property type="evidence" value="ECO:0007669"/>
    <property type="project" value="InterPro"/>
</dbReference>
<dbReference type="Gene3D" id="4.10.240.10">
    <property type="entry name" value="Zn(2)-C6 fungal-type DNA-binding domain"/>
    <property type="match status" value="1"/>
</dbReference>
<reference evidence="7 8" key="1">
    <citation type="submission" date="2019-03" db="EMBL/GenBank/DDBJ databases">
        <title>Sequencing 23 genomes of Wallemia ichthyophaga.</title>
        <authorList>
            <person name="Gostincar C."/>
        </authorList>
    </citation>
    <scope>NUCLEOTIDE SEQUENCE [LARGE SCALE GENOMIC DNA]</scope>
    <source>
        <strain evidence="7 8">EXF-8621</strain>
    </source>
</reference>
<evidence type="ECO:0000313" key="8">
    <source>
        <dbReference type="Proteomes" id="UP000306954"/>
    </source>
</evidence>
<dbReference type="CDD" id="cd00067">
    <property type="entry name" value="GAL4"/>
    <property type="match status" value="1"/>
</dbReference>
<organism evidence="7 8">
    <name type="scientific">Wallemia ichthyophaga</name>
    <dbReference type="NCBI Taxonomy" id="245174"/>
    <lineage>
        <taxon>Eukaryota</taxon>
        <taxon>Fungi</taxon>
        <taxon>Dikarya</taxon>
        <taxon>Basidiomycota</taxon>
        <taxon>Wallemiomycotina</taxon>
        <taxon>Wallemiomycetes</taxon>
        <taxon>Wallemiales</taxon>
        <taxon>Wallemiaceae</taxon>
        <taxon>Wallemia</taxon>
    </lineage>
</organism>
<evidence type="ECO:0000259" key="6">
    <source>
        <dbReference type="PROSITE" id="PS50048"/>
    </source>
</evidence>
<dbReference type="GO" id="GO:0005634">
    <property type="term" value="C:nucleus"/>
    <property type="evidence" value="ECO:0007669"/>
    <property type="project" value="UniProtKB-SubCell"/>
</dbReference>
<dbReference type="InterPro" id="IPR036864">
    <property type="entry name" value="Zn2-C6_fun-type_DNA-bd_sf"/>
</dbReference>
<dbReference type="Pfam" id="PF04082">
    <property type="entry name" value="Fungal_trans"/>
    <property type="match status" value="1"/>
</dbReference>
<proteinExistence type="predicted"/>
<feature type="domain" description="Zn(2)-C6 fungal-type" evidence="6">
    <location>
        <begin position="16"/>
        <end position="47"/>
    </location>
</feature>
<keyword evidence="4" id="KW-0539">Nucleus</keyword>
<evidence type="ECO:0000256" key="3">
    <source>
        <dbReference type="ARBA" id="ARBA00023125"/>
    </source>
</evidence>
<protein>
    <recommendedName>
        <fullName evidence="6">Zn(2)-C6 fungal-type domain-containing protein</fullName>
    </recommendedName>
</protein>
<dbReference type="Pfam" id="PF00172">
    <property type="entry name" value="Zn_clus"/>
    <property type="match status" value="1"/>
</dbReference>
<dbReference type="PANTHER" id="PTHR46910">
    <property type="entry name" value="TRANSCRIPTION FACTOR PDR1"/>
    <property type="match status" value="1"/>
</dbReference>
<dbReference type="Proteomes" id="UP000306954">
    <property type="component" value="Unassembled WGS sequence"/>
</dbReference>
<dbReference type="InterPro" id="IPR050987">
    <property type="entry name" value="AtrR-like"/>
</dbReference>
<feature type="region of interest" description="Disordered" evidence="5">
    <location>
        <begin position="74"/>
        <end position="115"/>
    </location>
</feature>
<keyword evidence="3" id="KW-0238">DNA-binding</keyword>
<dbReference type="PANTHER" id="PTHR46910:SF3">
    <property type="entry name" value="HALOTOLERANCE PROTEIN 9-RELATED"/>
    <property type="match status" value="1"/>
</dbReference>
<evidence type="ECO:0000256" key="1">
    <source>
        <dbReference type="ARBA" id="ARBA00004123"/>
    </source>
</evidence>
<dbReference type="PROSITE" id="PS50048">
    <property type="entry name" value="ZN2_CY6_FUNGAL_2"/>
    <property type="match status" value="1"/>
</dbReference>
<dbReference type="OMA" id="CTHVEAM"/>
<dbReference type="InterPro" id="IPR007219">
    <property type="entry name" value="XnlR_reg_dom"/>
</dbReference>
<name>A0A4T0I278_WALIC</name>